<keyword evidence="2" id="KW-0255">Endonuclease</keyword>
<evidence type="ECO:0000259" key="1">
    <source>
        <dbReference type="Pfam" id="PF04480"/>
    </source>
</evidence>
<dbReference type="InterPro" id="IPR047216">
    <property type="entry name" value="Endonuclease_DUF559_bact"/>
</dbReference>
<dbReference type="Pfam" id="PF04480">
    <property type="entry name" value="DUF559"/>
    <property type="match status" value="1"/>
</dbReference>
<evidence type="ECO:0000313" key="2">
    <source>
        <dbReference type="EMBL" id="MEJ5975435.1"/>
    </source>
</evidence>
<keyword evidence="2" id="KW-0378">Hydrolase</keyword>
<dbReference type="CDD" id="cd01038">
    <property type="entry name" value="Endonuclease_DUF559"/>
    <property type="match status" value="1"/>
</dbReference>
<dbReference type="PANTHER" id="PTHR38590">
    <property type="entry name" value="BLL0828 PROTEIN"/>
    <property type="match status" value="1"/>
</dbReference>
<dbReference type="PANTHER" id="PTHR38590:SF1">
    <property type="entry name" value="BLL0828 PROTEIN"/>
    <property type="match status" value="1"/>
</dbReference>
<name>A0ABU8RQS7_9SPHN</name>
<dbReference type="Proteomes" id="UP001361239">
    <property type="component" value="Unassembled WGS sequence"/>
</dbReference>
<organism evidence="2 3">
    <name type="scientific">Novosphingobium anseongense</name>
    <dbReference type="NCBI Taxonomy" id="3133436"/>
    <lineage>
        <taxon>Bacteria</taxon>
        <taxon>Pseudomonadati</taxon>
        <taxon>Pseudomonadota</taxon>
        <taxon>Alphaproteobacteria</taxon>
        <taxon>Sphingomonadales</taxon>
        <taxon>Sphingomonadaceae</taxon>
        <taxon>Novosphingobium</taxon>
    </lineage>
</organism>
<gene>
    <name evidence="2" type="ORF">WG901_02215</name>
</gene>
<proteinExistence type="predicted"/>
<dbReference type="Gene3D" id="3.40.960.10">
    <property type="entry name" value="VSR Endonuclease"/>
    <property type="match status" value="1"/>
</dbReference>
<protein>
    <submittedName>
        <fullName evidence="2">Endonuclease domain-containing protein</fullName>
    </submittedName>
</protein>
<dbReference type="SUPFAM" id="SSF52980">
    <property type="entry name" value="Restriction endonuclease-like"/>
    <property type="match status" value="1"/>
</dbReference>
<evidence type="ECO:0000313" key="3">
    <source>
        <dbReference type="Proteomes" id="UP001361239"/>
    </source>
</evidence>
<dbReference type="GO" id="GO:0004519">
    <property type="term" value="F:endonuclease activity"/>
    <property type="evidence" value="ECO:0007669"/>
    <property type="project" value="UniProtKB-KW"/>
</dbReference>
<accession>A0ABU8RQS7</accession>
<dbReference type="InterPro" id="IPR011335">
    <property type="entry name" value="Restrct_endonuc-II-like"/>
</dbReference>
<comment type="caution">
    <text evidence="2">The sequence shown here is derived from an EMBL/GenBank/DDBJ whole genome shotgun (WGS) entry which is preliminary data.</text>
</comment>
<dbReference type="InterPro" id="IPR007569">
    <property type="entry name" value="DUF559"/>
</dbReference>
<keyword evidence="2" id="KW-0540">Nuclease</keyword>
<dbReference type="EMBL" id="JBBHJZ010000001">
    <property type="protein sequence ID" value="MEJ5975435.1"/>
    <property type="molecule type" value="Genomic_DNA"/>
</dbReference>
<reference evidence="2 3" key="1">
    <citation type="submission" date="2024-03" db="EMBL/GenBank/DDBJ databases">
        <authorList>
            <person name="Jo J.-H."/>
        </authorList>
    </citation>
    <scope>NUCLEOTIDE SEQUENCE [LARGE SCALE GENOMIC DNA]</scope>
    <source>
        <strain evidence="2 3">PS1R-30</strain>
    </source>
</reference>
<sequence length="100" mass="11403">MSLPEVLLWQRLKSRPNGLKFRKQHPAGPFVLDFYCHEARLIVEVDGAAHDMGDRPERDEARDRHFHALGFHILRIPATDVLRDPDEIAAAILAYALGNH</sequence>
<feature type="domain" description="DUF559" evidence="1">
    <location>
        <begin position="3"/>
        <end position="94"/>
    </location>
</feature>
<keyword evidence="3" id="KW-1185">Reference proteome</keyword>